<dbReference type="NCBIfam" id="TIGR01662">
    <property type="entry name" value="HAD-SF-IIIA"/>
    <property type="match status" value="1"/>
</dbReference>
<dbReference type="InterPro" id="IPR023214">
    <property type="entry name" value="HAD_sf"/>
</dbReference>
<keyword evidence="2" id="KW-1185">Reference proteome</keyword>
<dbReference type="Gene3D" id="3.40.50.1000">
    <property type="entry name" value="HAD superfamily/HAD-like"/>
    <property type="match status" value="1"/>
</dbReference>
<dbReference type="SUPFAM" id="SSF56784">
    <property type="entry name" value="HAD-like"/>
    <property type="match status" value="1"/>
</dbReference>
<dbReference type="InterPro" id="IPR006549">
    <property type="entry name" value="HAD-SF_hydro_IIIA"/>
</dbReference>
<dbReference type="Pfam" id="PF13671">
    <property type="entry name" value="AAA_33"/>
    <property type="match status" value="1"/>
</dbReference>
<dbReference type="EMBL" id="OC856953">
    <property type="protein sequence ID" value="CAD7624514.1"/>
    <property type="molecule type" value="Genomic_DNA"/>
</dbReference>
<reference evidence="1" key="1">
    <citation type="submission" date="2020-11" db="EMBL/GenBank/DDBJ databases">
        <authorList>
            <person name="Tran Van P."/>
        </authorList>
    </citation>
    <scope>NUCLEOTIDE SEQUENCE</scope>
</reference>
<dbReference type="OrthoDB" id="19045at2759"/>
<dbReference type="PANTHER" id="PTHR12083:SF9">
    <property type="entry name" value="BIFUNCTIONAL POLYNUCLEOTIDE PHOSPHATASE_KINASE"/>
    <property type="match status" value="1"/>
</dbReference>
<dbReference type="PANTHER" id="PTHR12083">
    <property type="entry name" value="BIFUNCTIONAL POLYNUCLEOTIDE PHOSPHATASE/KINASE"/>
    <property type="match status" value="1"/>
</dbReference>
<protein>
    <submittedName>
        <fullName evidence="1">Uncharacterized protein</fullName>
    </submittedName>
</protein>
<evidence type="ECO:0000313" key="1">
    <source>
        <dbReference type="EMBL" id="CAD7624514.1"/>
    </source>
</evidence>
<dbReference type="Proteomes" id="UP000759131">
    <property type="component" value="Unassembled WGS sequence"/>
</dbReference>
<dbReference type="AlphaFoldDB" id="A0A7R9PXF3"/>
<accession>A0A7R9PXF3</accession>
<dbReference type="InterPro" id="IPR036412">
    <property type="entry name" value="HAD-like_sf"/>
</dbReference>
<sequence length="630" mass="71298">MPKICRLMSGVEGIPHQTVRVGDCLTIGRNRTCRIRDLKCSRSDCSVTFDGNTVSVEDCKTRQITHPLNGQSVTGNGFRYKVVIVDQTGDENDGLVCDTNGHQLSDNEMQLSFEEPIDETTMNCDQTIDDSKSSGVTEWLAICSNRVHICKFLGGGKSSPSIAAFDFDETIVTPKSGGKFAISSDDWKLIDKLLPQKIEKLIENGFRFVVISNQLPISQGRFKLEDIQHRFESALTAIGVPCLVMIAAFDDIYRKPRPGLWQLLADEFSDKPLDLKTSFYVGDAAGRKKQLNGKSDHSSVDLLFAANSRIPFLTPERFLSDMKPKTSNSSDKSYCGFEISTYRPQKLDSTFIATQLSSDKRYANINDLLANYGSKLHLIVLCGLPASGKTSFYRNYLQQLGYVYVSRDELKTMEKCQKKCELSLRSNQNVVIDNLNVDVSARKQWLSLSQKYSAVPLLFFFDITVDQSLHNNKFRRIIGVNSPVTDLVIRSQNKNFVKPMNTEGFESIFKINFVSNFGQKEHELLYFINKNFVKPMNTEGFESIFKINFVSNFGQKEHELLYFIETTHLGTPVRHPLVDHNVSVRRLRNFIESEDAFGFKRFLIYDNINEFMGSNKSMAAFPESDSLTLL</sequence>
<dbReference type="Gene3D" id="3.40.50.300">
    <property type="entry name" value="P-loop containing nucleotide triphosphate hydrolases"/>
    <property type="match status" value="1"/>
</dbReference>
<dbReference type="EMBL" id="CAJPIZ010002378">
    <property type="protein sequence ID" value="CAG2104944.1"/>
    <property type="molecule type" value="Genomic_DNA"/>
</dbReference>
<proteinExistence type="predicted"/>
<feature type="non-terminal residue" evidence="1">
    <location>
        <position position="630"/>
    </location>
</feature>
<dbReference type="SUPFAM" id="SSF49879">
    <property type="entry name" value="SMAD/FHA domain"/>
    <property type="match status" value="1"/>
</dbReference>
<dbReference type="InterPro" id="IPR027417">
    <property type="entry name" value="P-loop_NTPase"/>
</dbReference>
<dbReference type="Pfam" id="PF08645">
    <property type="entry name" value="PNK3P"/>
    <property type="match status" value="1"/>
</dbReference>
<dbReference type="NCBIfam" id="TIGR01664">
    <property type="entry name" value="DNA-3'-Pase"/>
    <property type="match status" value="1"/>
</dbReference>
<dbReference type="SUPFAM" id="SSF52540">
    <property type="entry name" value="P-loop containing nucleoside triphosphate hydrolases"/>
    <property type="match status" value="1"/>
</dbReference>
<gene>
    <name evidence="1" type="ORF">OSB1V03_LOCUS4958</name>
</gene>
<dbReference type="GO" id="GO:0006281">
    <property type="term" value="P:DNA repair"/>
    <property type="evidence" value="ECO:0007669"/>
    <property type="project" value="TreeGrafter"/>
</dbReference>
<name>A0A7R9PXF3_9ACAR</name>
<dbReference type="GO" id="GO:0046404">
    <property type="term" value="F:ATP-dependent polydeoxyribonucleotide 5'-hydroxyl-kinase activity"/>
    <property type="evidence" value="ECO:0007669"/>
    <property type="project" value="TreeGrafter"/>
</dbReference>
<dbReference type="GO" id="GO:0046403">
    <property type="term" value="F:polynucleotide 3'-phosphatase activity"/>
    <property type="evidence" value="ECO:0007669"/>
    <property type="project" value="TreeGrafter"/>
</dbReference>
<dbReference type="InterPro" id="IPR013954">
    <property type="entry name" value="PNK3P"/>
</dbReference>
<dbReference type="InterPro" id="IPR008984">
    <property type="entry name" value="SMAD_FHA_dom_sf"/>
</dbReference>
<dbReference type="CDD" id="cd00060">
    <property type="entry name" value="FHA"/>
    <property type="match status" value="1"/>
</dbReference>
<evidence type="ECO:0000313" key="2">
    <source>
        <dbReference type="Proteomes" id="UP000759131"/>
    </source>
</evidence>
<dbReference type="InterPro" id="IPR006551">
    <property type="entry name" value="Polynucleotide_phosphatase"/>
</dbReference>
<dbReference type="Gene3D" id="2.60.200.20">
    <property type="match status" value="1"/>
</dbReference>
<organism evidence="1">
    <name type="scientific">Medioppia subpectinata</name>
    <dbReference type="NCBI Taxonomy" id="1979941"/>
    <lineage>
        <taxon>Eukaryota</taxon>
        <taxon>Metazoa</taxon>
        <taxon>Ecdysozoa</taxon>
        <taxon>Arthropoda</taxon>
        <taxon>Chelicerata</taxon>
        <taxon>Arachnida</taxon>
        <taxon>Acari</taxon>
        <taxon>Acariformes</taxon>
        <taxon>Sarcoptiformes</taxon>
        <taxon>Oribatida</taxon>
        <taxon>Brachypylina</taxon>
        <taxon>Oppioidea</taxon>
        <taxon>Oppiidae</taxon>
        <taxon>Medioppia</taxon>
    </lineage>
</organism>
<dbReference type="GO" id="GO:0003690">
    <property type="term" value="F:double-stranded DNA binding"/>
    <property type="evidence" value="ECO:0007669"/>
    <property type="project" value="TreeGrafter"/>
</dbReference>